<name>A0A521C1J7_9BACT</name>
<keyword evidence="2" id="KW-1185">Reference proteome</keyword>
<dbReference type="EMBL" id="FXTP01000004">
    <property type="protein sequence ID" value="SMO53258.1"/>
    <property type="molecule type" value="Genomic_DNA"/>
</dbReference>
<evidence type="ECO:0008006" key="3">
    <source>
        <dbReference type="Google" id="ProtNLM"/>
    </source>
</evidence>
<dbReference type="RefSeq" id="WP_142453701.1">
    <property type="nucleotide sequence ID" value="NZ_FXTP01000004.1"/>
</dbReference>
<sequence length="162" mass="18840">MDNELIHAEIEILVLAEDSLSLASNLANLILERNLYHTGEIKEGYDCLAYTTSFIVTYARPFFNNYGYNDFPEELLRELNSHQIVLHDELKEMRKKVIAHVDSTHTKFSLGQINNEEFPKINSPSFIHFGIEKSKMIDYQKLISTLRTSIQIKYESLKKKLD</sequence>
<accession>A0A521C1J7</accession>
<reference evidence="1 2" key="1">
    <citation type="submission" date="2017-05" db="EMBL/GenBank/DDBJ databases">
        <authorList>
            <person name="Varghese N."/>
            <person name="Submissions S."/>
        </authorList>
    </citation>
    <scope>NUCLEOTIDE SEQUENCE [LARGE SCALE GENOMIC DNA]</scope>
    <source>
        <strain evidence="1 2">DSM 21985</strain>
    </source>
</reference>
<evidence type="ECO:0000313" key="1">
    <source>
        <dbReference type="EMBL" id="SMO53258.1"/>
    </source>
</evidence>
<dbReference type="OrthoDB" id="7856302at2"/>
<dbReference type="AlphaFoldDB" id="A0A521C1J7"/>
<gene>
    <name evidence="1" type="ORF">SAMN06265219_10485</name>
</gene>
<organism evidence="1 2">
    <name type="scientific">Gracilimonas mengyeensis</name>
    <dbReference type="NCBI Taxonomy" id="1302730"/>
    <lineage>
        <taxon>Bacteria</taxon>
        <taxon>Pseudomonadati</taxon>
        <taxon>Balneolota</taxon>
        <taxon>Balneolia</taxon>
        <taxon>Balneolales</taxon>
        <taxon>Balneolaceae</taxon>
        <taxon>Gracilimonas</taxon>
    </lineage>
</organism>
<proteinExistence type="predicted"/>
<protein>
    <recommendedName>
        <fullName evidence="3">HEPN domain-containing protein</fullName>
    </recommendedName>
</protein>
<evidence type="ECO:0000313" key="2">
    <source>
        <dbReference type="Proteomes" id="UP000317557"/>
    </source>
</evidence>
<dbReference type="Proteomes" id="UP000317557">
    <property type="component" value="Unassembled WGS sequence"/>
</dbReference>